<feature type="compositionally biased region" description="Low complexity" evidence="1">
    <location>
        <begin position="69"/>
        <end position="88"/>
    </location>
</feature>
<name>A0A1G8RXC5_9RHOB</name>
<dbReference type="EMBL" id="FNEJ01000022">
    <property type="protein sequence ID" value="SDJ21598.1"/>
    <property type="molecule type" value="Genomic_DNA"/>
</dbReference>
<feature type="compositionally biased region" description="Basic and acidic residues" evidence="1">
    <location>
        <begin position="123"/>
        <end position="135"/>
    </location>
</feature>
<dbReference type="STRING" id="555512.SAMN04487993_102222"/>
<dbReference type="AlphaFoldDB" id="A0A1G8RXC5"/>
<evidence type="ECO:0000256" key="1">
    <source>
        <dbReference type="SAM" id="MobiDB-lite"/>
    </source>
</evidence>
<sequence length="149" mass="14568">MKAVLFTRAHLMYQRGEIAGFAEDHAQKLIAAGIARDPEAPLVAGNVLPKGTGAAASALPASDPGRAPDASGTQAGAGAAETAADPASNMDTTISAKVDPASGTGTTTPATSAKADPASDPGTKADPDTGAKTDTKPAPGAPPAQGKRR</sequence>
<protein>
    <submittedName>
        <fullName evidence="2">Uncharacterized protein</fullName>
    </submittedName>
</protein>
<feature type="region of interest" description="Disordered" evidence="1">
    <location>
        <begin position="46"/>
        <end position="149"/>
    </location>
</feature>
<keyword evidence="3" id="KW-1185">Reference proteome</keyword>
<gene>
    <name evidence="2" type="ORF">SAMN04487993_102222</name>
</gene>
<organism evidence="2 3">
    <name type="scientific">Salipiger marinus</name>
    <dbReference type="NCBI Taxonomy" id="555512"/>
    <lineage>
        <taxon>Bacteria</taxon>
        <taxon>Pseudomonadati</taxon>
        <taxon>Pseudomonadota</taxon>
        <taxon>Alphaproteobacteria</taxon>
        <taxon>Rhodobacterales</taxon>
        <taxon>Roseobacteraceae</taxon>
        <taxon>Salipiger</taxon>
    </lineage>
</organism>
<dbReference type="OrthoDB" id="7876948at2"/>
<evidence type="ECO:0000313" key="3">
    <source>
        <dbReference type="Proteomes" id="UP000199093"/>
    </source>
</evidence>
<feature type="compositionally biased region" description="Low complexity" evidence="1">
    <location>
        <begin position="100"/>
        <end position="113"/>
    </location>
</feature>
<dbReference type="Proteomes" id="UP000199093">
    <property type="component" value="Unassembled WGS sequence"/>
</dbReference>
<evidence type="ECO:0000313" key="2">
    <source>
        <dbReference type="EMBL" id="SDJ21598.1"/>
    </source>
</evidence>
<reference evidence="3" key="1">
    <citation type="submission" date="2016-10" db="EMBL/GenBank/DDBJ databases">
        <authorList>
            <person name="Varghese N."/>
            <person name="Submissions S."/>
        </authorList>
    </citation>
    <scope>NUCLEOTIDE SEQUENCE [LARGE SCALE GENOMIC DNA]</scope>
    <source>
        <strain evidence="3">DSM 26424</strain>
    </source>
</reference>
<proteinExistence type="predicted"/>
<accession>A0A1G8RXC5</accession>
<dbReference type="RefSeq" id="WP_089850424.1">
    <property type="nucleotide sequence ID" value="NZ_FNEJ01000022.1"/>
</dbReference>